<comment type="caution">
    <text evidence="4">The sequence shown here is derived from an EMBL/GenBank/DDBJ whole genome shotgun (WGS) entry which is preliminary data.</text>
</comment>
<accession>A0A246GBL3</accession>
<name>A0A246GBL3_9FLAO</name>
<evidence type="ECO:0000313" key="5">
    <source>
        <dbReference type="Proteomes" id="UP000198034"/>
    </source>
</evidence>
<proteinExistence type="predicted"/>
<feature type="signal peptide" evidence="2">
    <location>
        <begin position="1"/>
        <end position="21"/>
    </location>
</feature>
<keyword evidence="1 2" id="KW-0732">Signal</keyword>
<dbReference type="Pfam" id="PF18962">
    <property type="entry name" value="Por_Secre_tail"/>
    <property type="match status" value="1"/>
</dbReference>
<dbReference type="OrthoDB" id="862563at2"/>
<protein>
    <submittedName>
        <fullName evidence="4">Secretion protein</fullName>
    </submittedName>
</protein>
<evidence type="ECO:0000256" key="2">
    <source>
        <dbReference type="SAM" id="SignalP"/>
    </source>
</evidence>
<dbReference type="EMBL" id="MTCY01000012">
    <property type="protein sequence ID" value="OWP78116.1"/>
    <property type="molecule type" value="Genomic_DNA"/>
</dbReference>
<dbReference type="InterPro" id="IPR026444">
    <property type="entry name" value="Secre_tail"/>
</dbReference>
<evidence type="ECO:0000256" key="1">
    <source>
        <dbReference type="ARBA" id="ARBA00022729"/>
    </source>
</evidence>
<evidence type="ECO:0000313" key="4">
    <source>
        <dbReference type="EMBL" id="OWP78116.1"/>
    </source>
</evidence>
<feature type="domain" description="Secretion system C-terminal sorting" evidence="3">
    <location>
        <begin position="43"/>
        <end position="112"/>
    </location>
</feature>
<evidence type="ECO:0000259" key="3">
    <source>
        <dbReference type="Pfam" id="PF18962"/>
    </source>
</evidence>
<dbReference type="Proteomes" id="UP000198034">
    <property type="component" value="Unassembled WGS sequence"/>
</dbReference>
<sequence>MKKNYLSSIFISTLFALVLQAQDSKDVPYGGKFQEQPLDNLTIYPNPSSTGRIYITSRSSSTKEIEVYDVLGKLVLQTLLTSKELNITSLNEGVYIIKIKEGEQRITRKLIVK</sequence>
<dbReference type="NCBIfam" id="TIGR04183">
    <property type="entry name" value="Por_Secre_tail"/>
    <property type="match status" value="1"/>
</dbReference>
<feature type="chain" id="PRO_5013281154" evidence="2">
    <location>
        <begin position="22"/>
        <end position="113"/>
    </location>
</feature>
<reference evidence="4 5" key="1">
    <citation type="journal article" date="2017" name="Infect. Genet. Evol.">
        <title>Comparative genome analysis of fish pathogen Flavobacterium columnare reveals extensive sequence diversity within the species.</title>
        <authorList>
            <person name="Kayansamruaj P."/>
            <person name="Dong H.T."/>
            <person name="Hirono I."/>
            <person name="Kondo H."/>
            <person name="Senapin S."/>
            <person name="Rodkhum C."/>
        </authorList>
    </citation>
    <scope>NUCLEOTIDE SEQUENCE [LARGE SCALE GENOMIC DNA]</scope>
    <source>
        <strain evidence="4 5">1214</strain>
    </source>
</reference>
<organism evidence="4 5">
    <name type="scientific">Flavobacterium columnare</name>
    <dbReference type="NCBI Taxonomy" id="996"/>
    <lineage>
        <taxon>Bacteria</taxon>
        <taxon>Pseudomonadati</taxon>
        <taxon>Bacteroidota</taxon>
        <taxon>Flavobacteriia</taxon>
        <taxon>Flavobacteriales</taxon>
        <taxon>Flavobacteriaceae</taxon>
        <taxon>Flavobacterium</taxon>
    </lineage>
</organism>
<gene>
    <name evidence="4" type="ORF">BWK62_05805</name>
</gene>
<dbReference type="AlphaFoldDB" id="A0A246GBL3"/>